<comment type="caution">
    <text evidence="10">The sequence shown here is derived from an EMBL/GenBank/DDBJ whole genome shotgun (WGS) entry which is preliminary data.</text>
</comment>
<dbReference type="InterPro" id="IPR005475">
    <property type="entry name" value="Transketolase-like_Pyr-bd"/>
</dbReference>
<dbReference type="InterPro" id="IPR029061">
    <property type="entry name" value="THDP-binding"/>
</dbReference>
<evidence type="ECO:0000256" key="2">
    <source>
        <dbReference type="ARBA" id="ARBA00003906"/>
    </source>
</evidence>
<dbReference type="SUPFAM" id="SSF52518">
    <property type="entry name" value="Thiamin diphosphate-binding fold (THDP-binding)"/>
    <property type="match status" value="2"/>
</dbReference>
<evidence type="ECO:0000256" key="6">
    <source>
        <dbReference type="ARBA" id="ARBA00023002"/>
    </source>
</evidence>
<dbReference type="Gene3D" id="3.40.50.970">
    <property type="match status" value="1"/>
</dbReference>
<evidence type="ECO:0000256" key="4">
    <source>
        <dbReference type="ARBA" id="ARBA00012280"/>
    </source>
</evidence>
<name>A0A4V2GJ98_9GAMM</name>
<dbReference type="NCBIfam" id="NF008907">
    <property type="entry name" value="PRK12270.1"/>
    <property type="match status" value="1"/>
</dbReference>
<gene>
    <name evidence="10" type="ORF">EV698_1746</name>
</gene>
<evidence type="ECO:0000313" key="10">
    <source>
        <dbReference type="EMBL" id="RZU99455.1"/>
    </source>
</evidence>
<dbReference type="GO" id="GO:0006099">
    <property type="term" value="P:tricarboxylic acid cycle"/>
    <property type="evidence" value="ECO:0007669"/>
    <property type="project" value="TreeGrafter"/>
</dbReference>
<dbReference type="SMART" id="SM00861">
    <property type="entry name" value="Transket_pyr"/>
    <property type="match status" value="1"/>
</dbReference>
<dbReference type="EMBL" id="SHLI01000001">
    <property type="protein sequence ID" value="RZU99455.1"/>
    <property type="molecule type" value="Genomic_DNA"/>
</dbReference>
<keyword evidence="6" id="KW-0560">Oxidoreductase</keyword>
<feature type="domain" description="Transketolase-like pyrimidine-binding" evidence="9">
    <location>
        <begin position="600"/>
        <end position="793"/>
    </location>
</feature>
<dbReference type="InterPro" id="IPR042179">
    <property type="entry name" value="KGD_C_sf"/>
</dbReference>
<dbReference type="Pfam" id="PF16078">
    <property type="entry name" value="2-oxogl_dehyd_N"/>
    <property type="match status" value="1"/>
</dbReference>
<evidence type="ECO:0000313" key="11">
    <source>
        <dbReference type="Proteomes" id="UP000292298"/>
    </source>
</evidence>
<evidence type="ECO:0000259" key="9">
    <source>
        <dbReference type="SMART" id="SM00861"/>
    </source>
</evidence>
<dbReference type="FunFam" id="3.40.50.970:FF:000014">
    <property type="entry name" value="2-oxoglutarate dehydrogenase E1 component"/>
    <property type="match status" value="1"/>
</dbReference>
<dbReference type="InterPro" id="IPR031717">
    <property type="entry name" value="ODO-1/KGD_C"/>
</dbReference>
<dbReference type="CDD" id="cd02016">
    <property type="entry name" value="TPP_E1_OGDC_like"/>
    <property type="match status" value="1"/>
</dbReference>
<evidence type="ECO:0000256" key="7">
    <source>
        <dbReference type="ARBA" id="ARBA00023052"/>
    </source>
</evidence>
<dbReference type="Pfam" id="PF02779">
    <property type="entry name" value="Transket_pyr"/>
    <property type="match status" value="1"/>
</dbReference>
<keyword evidence="7" id="KW-0786">Thiamine pyrophosphate</keyword>
<proteinExistence type="inferred from homology"/>
<sequence>MSGTFEQSLSHSYLNGANATFIEALYEKYLYDPDTVEPRWREYFRDLEALDPRSGRDVPHTPIREAFEEIGRSSRRGRAQIASDGMDAMAAQKQAAVLRLINAYRVRGHQHADTDPLHLRERPQVPDLDPAFHGLTDADLDTAFNTGSLAAPDRLTLREIIDLVQRVYADKIGSEYMHITDTAQKRWIQERLEKPLARPQLSNDEKKALLSRLTAAEGIEKYLNSKYVGQKRFSLEGGEATIPILDELVQRGGRDGVEEMVLGMAHRGRLNVLINIMGKSPTELFAEFEGDHAPEHASAGDVKYHMGYSSDIDTPGGPLHLALAFNPSHLEIVNPVVEGSARARMHRHNDEDGRSVLPVLIHGDAAMAGQGVVMETLQLSQARGFYTGGTVHLVINNQIGFTTSNPLDTRSTFYCTEVAKMVQAPIFHVNGDDPEAVLFVTQLAMDYRREFHADVVIDLVCYRRHGHNEADEPSATQPMMYRKIKARPSVRKLYADQLTEEGVIDQDGARVMEREYRDALDAAEVVAPGALEEQDNEFTVDWSPYFDATWDEPVDTTLSVDRIRALQEKLQWLPEGFELNPRVASVMESRRKMAAGALAMDWGFAETMAYAGLLEQGHSVRLTGQDSGRGTFFHRNSVLHNAVDGSTHTPLKTIPEDRDDFTVIDSLLSEEAVLGFEYGYATADPQTMVIWEAQFGDFSNGAQVLIDQFIASGETKWGRLCGLTLYLPHGYEGQGPEHSSARIERFLQLCAEQNIQVCIPSTPAQFFHMIRRQMLRHWRKPLVVMTPKSLLRHKLSTSVLDDLSGGHFRVVIDDTEGVRPGNVQRVVLCSGKVYYDLLEERRRQERSDVALIRIEQLYPFPEAQLSALLKRRYKTVKSVVWCQEEPKNQGAWYQVYHHLTQCITREQKLTYAGREPLASPAVGYAKVHYEQQRRLVADALGKIHG</sequence>
<evidence type="ECO:0000256" key="3">
    <source>
        <dbReference type="ARBA" id="ARBA00006936"/>
    </source>
</evidence>
<dbReference type="InterPro" id="IPR032106">
    <property type="entry name" value="2-oxogl_dehyd_N"/>
</dbReference>
<dbReference type="GO" id="GO:0005829">
    <property type="term" value="C:cytosol"/>
    <property type="evidence" value="ECO:0007669"/>
    <property type="project" value="TreeGrafter"/>
</dbReference>
<reference evidence="10 11" key="1">
    <citation type="submission" date="2019-02" db="EMBL/GenBank/DDBJ databases">
        <title>Genomic Encyclopedia of Type Strains, Phase IV (KMG-IV): sequencing the most valuable type-strain genomes for metagenomic binning, comparative biology and taxonomic classification.</title>
        <authorList>
            <person name="Goeker M."/>
        </authorList>
    </citation>
    <scope>NUCLEOTIDE SEQUENCE [LARGE SCALE GENOMIC DNA]</scope>
    <source>
        <strain evidence="10 11">DSM 21056</strain>
    </source>
</reference>
<dbReference type="GO" id="GO:0030976">
    <property type="term" value="F:thiamine pyrophosphate binding"/>
    <property type="evidence" value="ECO:0007669"/>
    <property type="project" value="InterPro"/>
</dbReference>
<protein>
    <recommendedName>
        <fullName evidence="5">2-oxoglutarate dehydrogenase E1 component</fullName>
        <ecNumber evidence="4">1.2.4.2</ecNumber>
    </recommendedName>
    <alternativeName>
        <fullName evidence="8">Alpha-ketoglutarate dehydrogenase</fullName>
    </alternativeName>
</protein>
<comment type="function">
    <text evidence="2">E1 component of the 2-oxoglutarate dehydrogenase (OGDH) complex which catalyzes the decarboxylation of 2-oxoglutarate, the first step in the conversion of 2-oxoglutarate to succinyl-CoA and CO(2).</text>
</comment>
<accession>A0A4V2GJ98</accession>
<dbReference type="NCBIfam" id="NF006914">
    <property type="entry name" value="PRK09404.1"/>
    <property type="match status" value="1"/>
</dbReference>
<dbReference type="InterPro" id="IPR001017">
    <property type="entry name" value="DH_E1"/>
</dbReference>
<dbReference type="PANTHER" id="PTHR23152:SF4">
    <property type="entry name" value="2-OXOADIPATE DEHYDROGENASE COMPLEX COMPONENT E1"/>
    <property type="match status" value="1"/>
</dbReference>
<dbReference type="PANTHER" id="PTHR23152">
    <property type="entry name" value="2-OXOGLUTARATE DEHYDROGENASE"/>
    <property type="match status" value="1"/>
</dbReference>
<dbReference type="AlphaFoldDB" id="A0A4V2GJ98"/>
<dbReference type="EC" id="1.2.4.2" evidence="4"/>
<evidence type="ECO:0000256" key="5">
    <source>
        <dbReference type="ARBA" id="ARBA00013321"/>
    </source>
</evidence>
<dbReference type="PIRSF" id="PIRSF000157">
    <property type="entry name" value="Oxoglu_dh_E1"/>
    <property type="match status" value="1"/>
</dbReference>
<dbReference type="RefSeq" id="WP_130503685.1">
    <property type="nucleotide sequence ID" value="NZ_SHLI01000001.1"/>
</dbReference>
<dbReference type="Gene3D" id="1.10.287.1150">
    <property type="entry name" value="TPP helical domain"/>
    <property type="match status" value="1"/>
</dbReference>
<dbReference type="Proteomes" id="UP000292298">
    <property type="component" value="Unassembled WGS sequence"/>
</dbReference>
<comment type="similarity">
    <text evidence="3">Belongs to the alpha-ketoglutarate dehydrogenase family.</text>
</comment>
<dbReference type="Pfam" id="PF16870">
    <property type="entry name" value="OxoGdeHyase_C"/>
    <property type="match status" value="1"/>
</dbReference>
<evidence type="ECO:0000256" key="1">
    <source>
        <dbReference type="ARBA" id="ARBA00001964"/>
    </source>
</evidence>
<organism evidence="10 11">
    <name type="scientific">Spiribacter vilamensis</name>
    <dbReference type="NCBI Taxonomy" id="531306"/>
    <lineage>
        <taxon>Bacteria</taxon>
        <taxon>Pseudomonadati</taxon>
        <taxon>Pseudomonadota</taxon>
        <taxon>Gammaproteobacteria</taxon>
        <taxon>Chromatiales</taxon>
        <taxon>Ectothiorhodospiraceae</taxon>
        <taxon>Spiribacter</taxon>
    </lineage>
</organism>
<dbReference type="OrthoDB" id="9759785at2"/>
<dbReference type="Pfam" id="PF00676">
    <property type="entry name" value="E1_dh"/>
    <property type="match status" value="1"/>
</dbReference>
<dbReference type="InterPro" id="IPR011603">
    <property type="entry name" value="2oxoglutarate_DH_E1"/>
</dbReference>
<dbReference type="GO" id="GO:0004591">
    <property type="term" value="F:oxoglutarate dehydrogenase (succinyl-transferring) activity"/>
    <property type="evidence" value="ECO:0007669"/>
    <property type="project" value="UniProtKB-EC"/>
</dbReference>
<dbReference type="GO" id="GO:0045252">
    <property type="term" value="C:oxoglutarate dehydrogenase complex"/>
    <property type="evidence" value="ECO:0007669"/>
    <property type="project" value="TreeGrafter"/>
</dbReference>
<dbReference type="NCBIfam" id="TIGR00239">
    <property type="entry name" value="2oxo_dh_E1"/>
    <property type="match status" value="1"/>
</dbReference>
<keyword evidence="11" id="KW-1185">Reference proteome</keyword>
<dbReference type="FunFam" id="1.10.287.1150:FF:000004">
    <property type="entry name" value="2-oxoglutarate dehydrogenase E1 component"/>
    <property type="match status" value="1"/>
</dbReference>
<dbReference type="Gene3D" id="3.40.50.12470">
    <property type="match status" value="1"/>
</dbReference>
<dbReference type="Gene3D" id="3.40.50.11610">
    <property type="entry name" value="Multifunctional 2-oxoglutarate metabolism enzyme, C-terminal domain"/>
    <property type="match status" value="1"/>
</dbReference>
<comment type="cofactor">
    <cofactor evidence="1">
        <name>thiamine diphosphate</name>
        <dbReference type="ChEBI" id="CHEBI:58937"/>
    </cofactor>
</comment>
<evidence type="ECO:0000256" key="8">
    <source>
        <dbReference type="ARBA" id="ARBA00030680"/>
    </source>
</evidence>